<evidence type="ECO:0000256" key="1">
    <source>
        <dbReference type="SAM" id="MobiDB-lite"/>
    </source>
</evidence>
<keyword evidence="3" id="KW-1185">Reference proteome</keyword>
<reference evidence="2 3" key="1">
    <citation type="journal article" date="2023" name="Plants (Basel)">
        <title>Bridging the Gap: Combining Genomics and Transcriptomics Approaches to Understand Stylosanthes scabra, an Orphan Legume from the Brazilian Caatinga.</title>
        <authorList>
            <person name="Ferreira-Neto J.R.C."/>
            <person name="da Silva M.D."/>
            <person name="Binneck E."/>
            <person name="de Melo N.F."/>
            <person name="da Silva R.H."/>
            <person name="de Melo A.L.T.M."/>
            <person name="Pandolfi V."/>
            <person name="Bustamante F.O."/>
            <person name="Brasileiro-Vidal A.C."/>
            <person name="Benko-Iseppon A.M."/>
        </authorList>
    </citation>
    <scope>NUCLEOTIDE SEQUENCE [LARGE SCALE GENOMIC DNA]</scope>
    <source>
        <tissue evidence="2">Leaves</tissue>
    </source>
</reference>
<organism evidence="2 3">
    <name type="scientific">Stylosanthes scabra</name>
    <dbReference type="NCBI Taxonomy" id="79078"/>
    <lineage>
        <taxon>Eukaryota</taxon>
        <taxon>Viridiplantae</taxon>
        <taxon>Streptophyta</taxon>
        <taxon>Embryophyta</taxon>
        <taxon>Tracheophyta</taxon>
        <taxon>Spermatophyta</taxon>
        <taxon>Magnoliopsida</taxon>
        <taxon>eudicotyledons</taxon>
        <taxon>Gunneridae</taxon>
        <taxon>Pentapetalae</taxon>
        <taxon>rosids</taxon>
        <taxon>fabids</taxon>
        <taxon>Fabales</taxon>
        <taxon>Fabaceae</taxon>
        <taxon>Papilionoideae</taxon>
        <taxon>50 kb inversion clade</taxon>
        <taxon>dalbergioids sensu lato</taxon>
        <taxon>Dalbergieae</taxon>
        <taxon>Pterocarpus clade</taxon>
        <taxon>Stylosanthes</taxon>
    </lineage>
</organism>
<accession>A0ABU6UZZ6</accession>
<name>A0ABU6UZZ6_9FABA</name>
<proteinExistence type="predicted"/>
<feature type="non-terminal residue" evidence="2">
    <location>
        <position position="101"/>
    </location>
</feature>
<dbReference type="Proteomes" id="UP001341840">
    <property type="component" value="Unassembled WGS sequence"/>
</dbReference>
<protein>
    <submittedName>
        <fullName evidence="2">Uncharacterized protein</fullName>
    </submittedName>
</protein>
<feature type="region of interest" description="Disordered" evidence="1">
    <location>
        <begin position="1"/>
        <end position="23"/>
    </location>
</feature>
<evidence type="ECO:0000313" key="3">
    <source>
        <dbReference type="Proteomes" id="UP001341840"/>
    </source>
</evidence>
<gene>
    <name evidence="2" type="ORF">PIB30_107166</name>
</gene>
<evidence type="ECO:0000313" key="2">
    <source>
        <dbReference type="EMBL" id="MED6166242.1"/>
    </source>
</evidence>
<comment type="caution">
    <text evidence="2">The sequence shown here is derived from an EMBL/GenBank/DDBJ whole genome shotgun (WGS) entry which is preliminary data.</text>
</comment>
<sequence length="101" mass="11214">MRGPFLLKSSKATPTPRRAPGSLGVALTLQPAPEPTHRRRTPSICVEVIEPSPKDSRPTHRRGSPRLCVETTKFSPEPHEAHAYAWNSTHMRGKQTILGQK</sequence>
<dbReference type="EMBL" id="JASCZI010125290">
    <property type="protein sequence ID" value="MED6166242.1"/>
    <property type="molecule type" value="Genomic_DNA"/>
</dbReference>